<feature type="domain" description="Sugar phosphate transporter" evidence="6">
    <location>
        <begin position="7"/>
        <end position="214"/>
    </location>
</feature>
<feature type="transmembrane region" description="Helical" evidence="5">
    <location>
        <begin position="71"/>
        <end position="92"/>
    </location>
</feature>
<dbReference type="PANTHER" id="PTHR11132">
    <property type="entry name" value="SOLUTE CARRIER FAMILY 35"/>
    <property type="match status" value="1"/>
</dbReference>
<name>A0ABR2YKG8_9CHLO</name>
<feature type="transmembrane region" description="Helical" evidence="5">
    <location>
        <begin position="167"/>
        <end position="189"/>
    </location>
</feature>
<evidence type="ECO:0000256" key="4">
    <source>
        <dbReference type="ARBA" id="ARBA00023136"/>
    </source>
</evidence>
<evidence type="ECO:0000313" key="8">
    <source>
        <dbReference type="Proteomes" id="UP001491310"/>
    </source>
</evidence>
<dbReference type="EMBL" id="JALJOT010000010">
    <property type="protein sequence ID" value="KAK9906909.1"/>
    <property type="molecule type" value="Genomic_DNA"/>
</dbReference>
<dbReference type="Proteomes" id="UP001491310">
    <property type="component" value="Unassembled WGS sequence"/>
</dbReference>
<keyword evidence="2 5" id="KW-0812">Transmembrane</keyword>
<gene>
    <name evidence="7" type="ORF">WJX75_009981</name>
</gene>
<evidence type="ECO:0000256" key="3">
    <source>
        <dbReference type="ARBA" id="ARBA00022989"/>
    </source>
</evidence>
<evidence type="ECO:0000313" key="7">
    <source>
        <dbReference type="EMBL" id="KAK9906909.1"/>
    </source>
</evidence>
<proteinExistence type="predicted"/>
<dbReference type="InterPro" id="IPR050186">
    <property type="entry name" value="TPT_transporter"/>
</dbReference>
<sequence length="309" mass="32742">MALNISLNNLSLVQISLSLNQVMRASMPVVVAAVAVFVERKVPTRTELVALLLLTAGVIVSVFEGKASGNTFGIAISITGVLCAAAMMSTAGRVLSEKMDVLQLAFYTAPVSCCVLLPFFWFLEKDRFLVYAQENGTAVLAIVLLGSTVALAYNATHNLLLKRTSSVAVTVLGEVKIVGLLVLSAAILPGESSQFTARMTVGCVMAILGFCLYSHAKIAAAKRGGSGGGTVVAAQGTAQEMRRSDLEEGEPLLQADRPRPQEQAVIQVMDKPGVEHPANAKMWATEGQMRVVANVQATAASNYYPQTLR</sequence>
<keyword evidence="4 5" id="KW-0472">Membrane</keyword>
<dbReference type="InterPro" id="IPR004853">
    <property type="entry name" value="Sugar_P_trans_dom"/>
</dbReference>
<feature type="transmembrane region" description="Helical" evidence="5">
    <location>
        <begin position="48"/>
        <end position="65"/>
    </location>
</feature>
<evidence type="ECO:0000256" key="5">
    <source>
        <dbReference type="SAM" id="Phobius"/>
    </source>
</evidence>
<reference evidence="7 8" key="1">
    <citation type="journal article" date="2024" name="Nat. Commun.">
        <title>Phylogenomics reveals the evolutionary origins of lichenization in chlorophyte algae.</title>
        <authorList>
            <person name="Puginier C."/>
            <person name="Libourel C."/>
            <person name="Otte J."/>
            <person name="Skaloud P."/>
            <person name="Haon M."/>
            <person name="Grisel S."/>
            <person name="Petersen M."/>
            <person name="Berrin J.G."/>
            <person name="Delaux P.M."/>
            <person name="Dal Grande F."/>
            <person name="Keller J."/>
        </authorList>
    </citation>
    <scope>NUCLEOTIDE SEQUENCE [LARGE SCALE GENOMIC DNA]</scope>
    <source>
        <strain evidence="7 8">SAG 216-7</strain>
    </source>
</reference>
<evidence type="ECO:0000256" key="2">
    <source>
        <dbReference type="ARBA" id="ARBA00022692"/>
    </source>
</evidence>
<evidence type="ECO:0000256" key="1">
    <source>
        <dbReference type="ARBA" id="ARBA00004141"/>
    </source>
</evidence>
<keyword evidence="3 5" id="KW-1133">Transmembrane helix</keyword>
<dbReference type="Pfam" id="PF03151">
    <property type="entry name" value="TPT"/>
    <property type="match status" value="1"/>
</dbReference>
<keyword evidence="8" id="KW-1185">Reference proteome</keyword>
<feature type="transmembrane region" description="Helical" evidence="5">
    <location>
        <begin position="104"/>
        <end position="123"/>
    </location>
</feature>
<comment type="subcellular location">
    <subcellularLocation>
        <location evidence="1">Membrane</location>
        <topology evidence="1">Multi-pass membrane protein</topology>
    </subcellularLocation>
</comment>
<accession>A0ABR2YKG8</accession>
<organism evidence="7 8">
    <name type="scientific">Coccomyxa subellipsoidea</name>
    <dbReference type="NCBI Taxonomy" id="248742"/>
    <lineage>
        <taxon>Eukaryota</taxon>
        <taxon>Viridiplantae</taxon>
        <taxon>Chlorophyta</taxon>
        <taxon>core chlorophytes</taxon>
        <taxon>Trebouxiophyceae</taxon>
        <taxon>Trebouxiophyceae incertae sedis</taxon>
        <taxon>Coccomyxaceae</taxon>
        <taxon>Coccomyxa</taxon>
    </lineage>
</organism>
<dbReference type="SUPFAM" id="SSF103481">
    <property type="entry name" value="Multidrug resistance efflux transporter EmrE"/>
    <property type="match status" value="1"/>
</dbReference>
<feature type="transmembrane region" description="Helical" evidence="5">
    <location>
        <begin position="195"/>
        <end position="213"/>
    </location>
</feature>
<evidence type="ECO:0000259" key="6">
    <source>
        <dbReference type="Pfam" id="PF03151"/>
    </source>
</evidence>
<protein>
    <recommendedName>
        <fullName evidence="6">Sugar phosphate transporter domain-containing protein</fullName>
    </recommendedName>
</protein>
<comment type="caution">
    <text evidence="7">The sequence shown here is derived from an EMBL/GenBank/DDBJ whole genome shotgun (WGS) entry which is preliminary data.</text>
</comment>
<dbReference type="InterPro" id="IPR037185">
    <property type="entry name" value="EmrE-like"/>
</dbReference>
<feature type="transmembrane region" description="Helical" evidence="5">
    <location>
        <begin position="135"/>
        <end position="155"/>
    </location>
</feature>